<dbReference type="AlphaFoldDB" id="A0A0W1ABW9"/>
<dbReference type="RefSeq" id="WP_058480321.1">
    <property type="nucleotide sequence ID" value="NZ_CAAAIQ010000026.1"/>
</dbReference>
<keyword evidence="1" id="KW-0732">Signal</keyword>
<name>A0A0W1ABW9_9GAMM</name>
<evidence type="ECO:0000313" key="2">
    <source>
        <dbReference type="EMBL" id="KTD78862.1"/>
    </source>
</evidence>
<sequence length="115" mass="12897">MKKIFFLFIFLPMTLNAAHLFENLELAKKCHKLSIFIDELAAAEQVSFCKNKVHSASTYTEMAANDLMFDGSNSAKLKLELAIRDLAYSAVEDCTKASDIALTKNELQKIHDVIP</sequence>
<protein>
    <submittedName>
        <fullName evidence="2">Uncharacterized protein</fullName>
    </submittedName>
</protein>
<proteinExistence type="predicted"/>
<keyword evidence="3" id="KW-1185">Reference proteome</keyword>
<dbReference type="Proteomes" id="UP000054729">
    <property type="component" value="Unassembled WGS sequence"/>
</dbReference>
<feature type="signal peptide" evidence="1">
    <location>
        <begin position="1"/>
        <end position="17"/>
    </location>
</feature>
<organism evidence="2 3">
    <name type="scientific">Legionella waltersii</name>
    <dbReference type="NCBI Taxonomy" id="66969"/>
    <lineage>
        <taxon>Bacteria</taxon>
        <taxon>Pseudomonadati</taxon>
        <taxon>Pseudomonadota</taxon>
        <taxon>Gammaproteobacteria</taxon>
        <taxon>Legionellales</taxon>
        <taxon>Legionellaceae</taxon>
        <taxon>Legionella</taxon>
    </lineage>
</organism>
<comment type="caution">
    <text evidence="2">The sequence shown here is derived from an EMBL/GenBank/DDBJ whole genome shotgun (WGS) entry which is preliminary data.</text>
</comment>
<accession>A0A0W1ABW9</accession>
<evidence type="ECO:0000313" key="3">
    <source>
        <dbReference type="Proteomes" id="UP000054729"/>
    </source>
</evidence>
<evidence type="ECO:0000256" key="1">
    <source>
        <dbReference type="SAM" id="SignalP"/>
    </source>
</evidence>
<dbReference type="EMBL" id="LNZB01000038">
    <property type="protein sequence ID" value="KTD78862.1"/>
    <property type="molecule type" value="Genomic_DNA"/>
</dbReference>
<feature type="chain" id="PRO_5006919596" evidence="1">
    <location>
        <begin position="18"/>
        <end position="115"/>
    </location>
</feature>
<reference evidence="2 3" key="1">
    <citation type="submission" date="2015-11" db="EMBL/GenBank/DDBJ databases">
        <title>Genomic analysis of 38 Legionella species identifies large and diverse effector repertoires.</title>
        <authorList>
            <person name="Burstein D."/>
            <person name="Amaro F."/>
            <person name="Zusman T."/>
            <person name="Lifshitz Z."/>
            <person name="Cohen O."/>
            <person name="Gilbert J.A."/>
            <person name="Pupko T."/>
            <person name="Shuman H.A."/>
            <person name="Segal G."/>
        </authorList>
    </citation>
    <scope>NUCLEOTIDE SEQUENCE [LARGE SCALE GENOMIC DNA]</scope>
    <source>
        <strain evidence="2 3">ATCC 51914</strain>
    </source>
</reference>
<dbReference type="PATRIC" id="fig|66969.6.peg.1781"/>
<gene>
    <name evidence="2" type="ORF">Lwal_1632</name>
</gene>